<keyword evidence="4" id="KW-0472">Membrane</keyword>
<gene>
    <name evidence="5" type="primary">Ttll11</name>
    <name evidence="5" type="ORF">AK812_SmicGene36055</name>
</gene>
<evidence type="ECO:0000256" key="3">
    <source>
        <dbReference type="ARBA" id="ARBA00022840"/>
    </source>
</evidence>
<accession>A0A1Q9CJU7</accession>
<keyword evidence="3" id="KW-0067">ATP-binding</keyword>
<feature type="transmembrane region" description="Helical" evidence="4">
    <location>
        <begin position="609"/>
        <end position="629"/>
    </location>
</feature>
<dbReference type="PANTHER" id="PTHR12241:SF154">
    <property type="entry name" value="TUBULIN POLYGLUTAMYLASE TTLL11"/>
    <property type="match status" value="1"/>
</dbReference>
<dbReference type="OrthoDB" id="202825at2759"/>
<evidence type="ECO:0000313" key="5">
    <source>
        <dbReference type="EMBL" id="OLP83211.1"/>
    </source>
</evidence>
<evidence type="ECO:0000313" key="6">
    <source>
        <dbReference type="Proteomes" id="UP000186817"/>
    </source>
</evidence>
<dbReference type="PANTHER" id="PTHR12241">
    <property type="entry name" value="TUBULIN POLYGLUTAMYLASE"/>
    <property type="match status" value="1"/>
</dbReference>
<dbReference type="Pfam" id="PF03133">
    <property type="entry name" value="TTL"/>
    <property type="match status" value="1"/>
</dbReference>
<organism evidence="5 6">
    <name type="scientific">Symbiodinium microadriaticum</name>
    <name type="common">Dinoflagellate</name>
    <name type="synonym">Zooxanthella microadriatica</name>
    <dbReference type="NCBI Taxonomy" id="2951"/>
    <lineage>
        <taxon>Eukaryota</taxon>
        <taxon>Sar</taxon>
        <taxon>Alveolata</taxon>
        <taxon>Dinophyceae</taxon>
        <taxon>Suessiales</taxon>
        <taxon>Symbiodiniaceae</taxon>
        <taxon>Symbiodinium</taxon>
    </lineage>
</organism>
<dbReference type="GO" id="GO:0070740">
    <property type="term" value="F:tubulin-glutamic acid ligase activity"/>
    <property type="evidence" value="ECO:0007669"/>
    <property type="project" value="TreeGrafter"/>
</dbReference>
<keyword evidence="4" id="KW-0812">Transmembrane</keyword>
<dbReference type="GO" id="GO:0036064">
    <property type="term" value="C:ciliary basal body"/>
    <property type="evidence" value="ECO:0007669"/>
    <property type="project" value="TreeGrafter"/>
</dbReference>
<protein>
    <submittedName>
        <fullName evidence="5">Tubulin polyglutamylase TTLL11</fullName>
    </submittedName>
</protein>
<keyword evidence="6" id="KW-1185">Reference proteome</keyword>
<evidence type="ECO:0000256" key="4">
    <source>
        <dbReference type="SAM" id="Phobius"/>
    </source>
</evidence>
<dbReference type="GO" id="GO:0015631">
    <property type="term" value="F:tubulin binding"/>
    <property type="evidence" value="ECO:0007669"/>
    <property type="project" value="TreeGrafter"/>
</dbReference>
<dbReference type="GO" id="GO:0005524">
    <property type="term" value="F:ATP binding"/>
    <property type="evidence" value="ECO:0007669"/>
    <property type="project" value="UniProtKB-KW"/>
</dbReference>
<evidence type="ECO:0000256" key="2">
    <source>
        <dbReference type="ARBA" id="ARBA00022741"/>
    </source>
</evidence>
<feature type="transmembrane region" description="Helical" evidence="4">
    <location>
        <begin position="564"/>
        <end position="581"/>
    </location>
</feature>
<dbReference type="Proteomes" id="UP000186817">
    <property type="component" value="Unassembled WGS sequence"/>
</dbReference>
<keyword evidence="2" id="KW-0547">Nucleotide-binding</keyword>
<dbReference type="EMBL" id="LSRX01001132">
    <property type="protein sequence ID" value="OLP83211.1"/>
    <property type="molecule type" value="Genomic_DNA"/>
</dbReference>
<evidence type="ECO:0000256" key="1">
    <source>
        <dbReference type="ARBA" id="ARBA00022598"/>
    </source>
</evidence>
<dbReference type="InterPro" id="IPR004344">
    <property type="entry name" value="TTL/TTLL_fam"/>
</dbReference>
<dbReference type="Gene3D" id="3.30.470.20">
    <property type="entry name" value="ATP-grasp fold, B domain"/>
    <property type="match status" value="1"/>
</dbReference>
<keyword evidence="1" id="KW-0436">Ligase</keyword>
<sequence>MAAPATLSECSSEVITTDCVGKHAKDLFSHVASSLGWREVDIASASADESRKRPVIFCVMQTSDLLKRWSQLGPRSWVSRYFGAPELCDKGNLARMMRSCQRLCPEGHFQFNPRTWVLPEQLEELRGVLEKSKSTYIVKPEDGSQGDGIFLVQGLHQLDIKLSAQSGAAVVQKYISKPLLLHGLKFDLRMYVCLAGGSSRAPPAAWLCREGLARFCTEAYEQPSKKNMHRCMGHLTNYSLNKRSSKFEHCGQSVEEVYSDANTASKRPLTVCLRQLCHEHLDFDIEAFYADALGIAQKVLGIMVLGFDVMLGHDFKAYLLEVNNSPSISIDEALPIEPDMGEEKLCRCMDMAEVHRHQTSLVDLEVKSAVMRETFQALLGIDTDGSVESENFMHIPVSNDSLWQLLARVEAFYYQAGGADVVLSLVLSRGTRRLQEPPRPSRALASDVLSGLCPAQVSRDKTKPDALRLFDFLDAVLTLGQRAYPEMHPRMVVEQDDGCGEYFQHGRETCFRWACSIKRRAATRPFLGLVIVALPGGFLVVIVIDSSEEPSWNVGNKKYRPFEAQLSLCILTNMTTALQLMSGRDSHWVMEQPFGTQIFELGWLTPRTFALAVTFARGLAFAVAFGTFASSNTFNTRTF</sequence>
<proteinExistence type="predicted"/>
<reference evidence="5 6" key="1">
    <citation type="submission" date="2016-02" db="EMBL/GenBank/DDBJ databases">
        <title>Genome analysis of coral dinoflagellate symbionts highlights evolutionary adaptations to a symbiotic lifestyle.</title>
        <authorList>
            <person name="Aranda M."/>
            <person name="Li Y."/>
            <person name="Liew Y.J."/>
            <person name="Baumgarten S."/>
            <person name="Simakov O."/>
            <person name="Wilson M."/>
            <person name="Piel J."/>
            <person name="Ashoor H."/>
            <person name="Bougouffa S."/>
            <person name="Bajic V.B."/>
            <person name="Ryu T."/>
            <person name="Ravasi T."/>
            <person name="Bayer T."/>
            <person name="Micklem G."/>
            <person name="Kim H."/>
            <person name="Bhak J."/>
            <person name="Lajeunesse T.C."/>
            <person name="Voolstra C.R."/>
        </authorList>
    </citation>
    <scope>NUCLEOTIDE SEQUENCE [LARGE SCALE GENOMIC DNA]</scope>
    <source>
        <strain evidence="5 6">CCMP2467</strain>
    </source>
</reference>
<dbReference type="OMA" id="PSEMERY"/>
<name>A0A1Q9CJU7_SYMMI</name>
<dbReference type="PROSITE" id="PS51221">
    <property type="entry name" value="TTL"/>
    <property type="match status" value="1"/>
</dbReference>
<keyword evidence="4" id="KW-1133">Transmembrane helix</keyword>
<feature type="transmembrane region" description="Helical" evidence="4">
    <location>
        <begin position="526"/>
        <end position="544"/>
    </location>
</feature>
<dbReference type="AlphaFoldDB" id="A0A1Q9CJU7"/>
<dbReference type="GO" id="GO:0000226">
    <property type="term" value="P:microtubule cytoskeleton organization"/>
    <property type="evidence" value="ECO:0007669"/>
    <property type="project" value="TreeGrafter"/>
</dbReference>
<comment type="caution">
    <text evidence="5">The sequence shown here is derived from an EMBL/GenBank/DDBJ whole genome shotgun (WGS) entry which is preliminary data.</text>
</comment>
<dbReference type="SUPFAM" id="SSF56059">
    <property type="entry name" value="Glutathione synthetase ATP-binding domain-like"/>
    <property type="match status" value="1"/>
</dbReference>